<evidence type="ECO:0008006" key="3">
    <source>
        <dbReference type="Google" id="ProtNLM"/>
    </source>
</evidence>
<proteinExistence type="predicted"/>
<evidence type="ECO:0000313" key="2">
    <source>
        <dbReference type="Proteomes" id="UP000036403"/>
    </source>
</evidence>
<organism evidence="1 2">
    <name type="scientific">Lasius niger</name>
    <name type="common">Black garden ant</name>
    <dbReference type="NCBI Taxonomy" id="67767"/>
    <lineage>
        <taxon>Eukaryota</taxon>
        <taxon>Metazoa</taxon>
        <taxon>Ecdysozoa</taxon>
        <taxon>Arthropoda</taxon>
        <taxon>Hexapoda</taxon>
        <taxon>Insecta</taxon>
        <taxon>Pterygota</taxon>
        <taxon>Neoptera</taxon>
        <taxon>Endopterygota</taxon>
        <taxon>Hymenoptera</taxon>
        <taxon>Apocrita</taxon>
        <taxon>Aculeata</taxon>
        <taxon>Formicoidea</taxon>
        <taxon>Formicidae</taxon>
        <taxon>Formicinae</taxon>
        <taxon>Lasius</taxon>
        <taxon>Lasius</taxon>
    </lineage>
</organism>
<gene>
    <name evidence="1" type="ORF">RF55_8010</name>
</gene>
<evidence type="ECO:0000313" key="1">
    <source>
        <dbReference type="EMBL" id="KMQ92054.1"/>
    </source>
</evidence>
<dbReference type="STRING" id="67767.A0A0J7KP71"/>
<dbReference type="Proteomes" id="UP000036403">
    <property type="component" value="Unassembled WGS sequence"/>
</dbReference>
<dbReference type="PANTHER" id="PTHR47331">
    <property type="entry name" value="PHD-TYPE DOMAIN-CONTAINING PROTEIN"/>
    <property type="match status" value="1"/>
</dbReference>
<keyword evidence="2" id="KW-1185">Reference proteome</keyword>
<sequence length="207" mass="23640">MFTENLMAKFLALDIETYEVITVTYGTSSASYLTTKCLKHLADQYSLEYPIGSIRVKRDFYVDDLLTGADTIHEARLIRDELMQLLQKGSSELSKWASNCPELLKFVRNRGDEIIPIRDEADSCILGIQWNQSKNTFHFSCKLDPSCDVVFKRTILSEVARLFDLLGLLGPIVVIAKLIPQEFGQSGVYWDESVPQDIHIRWSKLRS</sequence>
<dbReference type="PaxDb" id="67767-A0A0J7KP71"/>
<dbReference type="Pfam" id="PF05380">
    <property type="entry name" value="Peptidase_A17"/>
    <property type="match status" value="1"/>
</dbReference>
<dbReference type="EMBL" id="LBMM01004823">
    <property type="protein sequence ID" value="KMQ92054.1"/>
    <property type="molecule type" value="Genomic_DNA"/>
</dbReference>
<reference evidence="1 2" key="1">
    <citation type="submission" date="2015-04" db="EMBL/GenBank/DDBJ databases">
        <title>Lasius niger genome sequencing.</title>
        <authorList>
            <person name="Konorov E.A."/>
            <person name="Nikitin M.A."/>
            <person name="Kirill M.V."/>
            <person name="Chang P."/>
        </authorList>
    </citation>
    <scope>NUCLEOTIDE SEQUENCE [LARGE SCALE GENOMIC DNA]</scope>
    <source>
        <tissue evidence="1">Whole</tissue>
    </source>
</reference>
<name>A0A0J7KP71_LASNI</name>
<protein>
    <recommendedName>
        <fullName evidence="3">Reverse transcriptase domain-containing protein</fullName>
    </recommendedName>
</protein>
<dbReference type="AlphaFoldDB" id="A0A0J7KP71"/>
<dbReference type="InterPro" id="IPR008042">
    <property type="entry name" value="Retrotrans_Pao"/>
</dbReference>
<accession>A0A0J7KP71</accession>
<comment type="caution">
    <text evidence="1">The sequence shown here is derived from an EMBL/GenBank/DDBJ whole genome shotgun (WGS) entry which is preliminary data.</text>
</comment>
<dbReference type="OrthoDB" id="7552807at2759"/>